<sequence length="216" mass="24665">MKQPENSDTTLSICTQRLWTKLTPNQLDCLMSAKSTENITSILLEAGFSKEPDLFAELVNQALVFASSEEFSRQQLTVFVAILYELWEYCSVCPFATIVEAMRLAHKLLLCHSVQRPPHLIEIFSIRLAQSSMQFIVGRFFRYWKLYKHALAPTVNLIPKFTYGDVERKVDPVESPPSGQFQDLLKINLPLPTGKHVLRAILRSAVQDQFGFLNED</sequence>
<dbReference type="Pfam" id="PF14769">
    <property type="entry name" value="CLAMP"/>
    <property type="match status" value="1"/>
</dbReference>
<protein>
    <submittedName>
        <fullName evidence="1">Uncharacterized protein</fullName>
    </submittedName>
</protein>
<dbReference type="EMBL" id="QNGE01000687">
    <property type="protein sequence ID" value="KAA3679602.1"/>
    <property type="molecule type" value="Genomic_DNA"/>
</dbReference>
<reference evidence="1 2" key="1">
    <citation type="journal article" date="2019" name="Gigascience">
        <title>Whole-genome sequence of the oriental lung fluke Paragonimus westermani.</title>
        <authorList>
            <person name="Oey H."/>
            <person name="Zakrzewski M."/>
            <person name="Narain K."/>
            <person name="Devi K.R."/>
            <person name="Agatsuma T."/>
            <person name="Nawaratna S."/>
            <person name="Gobert G.N."/>
            <person name="Jones M.K."/>
            <person name="Ragan M.A."/>
            <person name="McManus D.P."/>
            <person name="Krause L."/>
        </authorList>
    </citation>
    <scope>NUCLEOTIDE SEQUENCE [LARGE SCALE GENOMIC DNA]</scope>
    <source>
        <strain evidence="1 2">IND2009</strain>
    </source>
</reference>
<accession>A0A5J4NWD0</accession>
<comment type="caution">
    <text evidence="1">The sequence shown here is derived from an EMBL/GenBank/DDBJ whole genome shotgun (WGS) entry which is preliminary data.</text>
</comment>
<dbReference type="Proteomes" id="UP000324629">
    <property type="component" value="Unassembled WGS sequence"/>
</dbReference>
<dbReference type="InterPro" id="IPR032727">
    <property type="entry name" value="CLAMP"/>
</dbReference>
<dbReference type="PANTHER" id="PTHR28457:SF1">
    <property type="entry name" value="CILIA- AND FLAGELLA-ASSOCIATED PROTEIN 119"/>
    <property type="match status" value="1"/>
</dbReference>
<organism evidence="1 2">
    <name type="scientific">Paragonimus westermani</name>
    <dbReference type="NCBI Taxonomy" id="34504"/>
    <lineage>
        <taxon>Eukaryota</taxon>
        <taxon>Metazoa</taxon>
        <taxon>Spiralia</taxon>
        <taxon>Lophotrochozoa</taxon>
        <taxon>Platyhelminthes</taxon>
        <taxon>Trematoda</taxon>
        <taxon>Digenea</taxon>
        <taxon>Plagiorchiida</taxon>
        <taxon>Troglotremata</taxon>
        <taxon>Troglotrematidae</taxon>
        <taxon>Paragonimus</taxon>
    </lineage>
</organism>
<keyword evidence="2" id="KW-1185">Reference proteome</keyword>
<name>A0A5J4NWD0_9TREM</name>
<proteinExistence type="predicted"/>
<gene>
    <name evidence="1" type="ORF">DEA37_0011224</name>
</gene>
<evidence type="ECO:0000313" key="2">
    <source>
        <dbReference type="Proteomes" id="UP000324629"/>
    </source>
</evidence>
<dbReference type="PANTHER" id="PTHR28457">
    <property type="entry name" value="COILED-COIL DOMAIN-CONTAINING PROTEIN 189"/>
    <property type="match status" value="1"/>
</dbReference>
<dbReference type="AlphaFoldDB" id="A0A5J4NWD0"/>
<evidence type="ECO:0000313" key="1">
    <source>
        <dbReference type="EMBL" id="KAA3679602.1"/>
    </source>
</evidence>